<comment type="caution">
    <text evidence="15">The sequence shown here is derived from an EMBL/GenBank/DDBJ whole genome shotgun (WGS) entry which is preliminary data.</text>
</comment>
<dbReference type="Pfam" id="PF00560">
    <property type="entry name" value="LRR_1"/>
    <property type="match status" value="3"/>
</dbReference>
<evidence type="ECO:0000256" key="12">
    <source>
        <dbReference type="ARBA" id="ARBA00048679"/>
    </source>
</evidence>
<dbReference type="Proteomes" id="UP000290289">
    <property type="component" value="Chromosome 11"/>
</dbReference>
<keyword evidence="4" id="KW-0597">Phosphoprotein</keyword>
<keyword evidence="16" id="KW-1185">Reference proteome</keyword>
<dbReference type="PANTHER" id="PTHR48006">
    <property type="entry name" value="LEUCINE-RICH REPEAT-CONTAINING PROTEIN DDB_G0281931-RELATED"/>
    <property type="match status" value="1"/>
</dbReference>
<keyword evidence="13" id="KW-0472">Membrane</keyword>
<organism evidence="15 16">
    <name type="scientific">Malus domestica</name>
    <name type="common">Apple</name>
    <name type="synonym">Pyrus malus</name>
    <dbReference type="NCBI Taxonomy" id="3750"/>
    <lineage>
        <taxon>Eukaryota</taxon>
        <taxon>Viridiplantae</taxon>
        <taxon>Streptophyta</taxon>
        <taxon>Embryophyta</taxon>
        <taxon>Tracheophyta</taxon>
        <taxon>Spermatophyta</taxon>
        <taxon>Magnoliopsida</taxon>
        <taxon>eudicotyledons</taxon>
        <taxon>Gunneridae</taxon>
        <taxon>Pentapetalae</taxon>
        <taxon>rosids</taxon>
        <taxon>fabids</taxon>
        <taxon>Rosales</taxon>
        <taxon>Rosaceae</taxon>
        <taxon>Amygdaloideae</taxon>
        <taxon>Maleae</taxon>
        <taxon>Malus</taxon>
    </lineage>
</organism>
<dbReference type="Pfam" id="PF11721">
    <property type="entry name" value="Malectin"/>
    <property type="match status" value="1"/>
</dbReference>
<feature type="domain" description="Malectin" evidence="14">
    <location>
        <begin position="200"/>
        <end position="326"/>
    </location>
</feature>
<sequence>MELNLDISFNNFSGPLPRELGSWANIERMLLSSNNFTGELPETFAMLTKIEDFRVSDSHFSGRITDLSGPESPIPSLDKMKNMKTLRVNGSMVHNFCLYQKSSVNSKLWMLRNCNLTGQLPPYLGQMTKLKTLDLSFNQLTGEIPSSFASLAKADYMYAIGMTNLILNWKLADWTFTCLAERQLTCLRARQKAIVHLYYSLHINCGGNQFTVPGKNGTQYDDDIFSAGPSFYESKTNWALSSTGYFTDDDRTTDAFIWTNETRLSMANPQLYMNARLSPISLTYFGFCLGNGSYTVSLYFAEIMFRKGKTYRSVGRRIFDIYIQVTIASTSMYTHQ</sequence>
<keyword evidence="13" id="KW-0812">Transmembrane</keyword>
<dbReference type="InterPro" id="IPR032675">
    <property type="entry name" value="LRR_dom_sf"/>
</dbReference>
<evidence type="ECO:0000313" key="15">
    <source>
        <dbReference type="EMBL" id="RXH84049.1"/>
    </source>
</evidence>
<keyword evidence="10" id="KW-0325">Glycoprotein</keyword>
<dbReference type="Gene3D" id="3.80.10.10">
    <property type="entry name" value="Ribonuclease Inhibitor"/>
    <property type="match status" value="1"/>
</dbReference>
<keyword evidence="8" id="KW-0067">ATP-binding</keyword>
<dbReference type="PANTHER" id="PTHR48006:SF81">
    <property type="entry name" value="PROTEIN KINASE DOMAIN-CONTAINING PROTEIN"/>
    <property type="match status" value="1"/>
</dbReference>
<comment type="catalytic activity">
    <reaction evidence="12">
        <text>L-seryl-[protein] + ATP = O-phospho-L-seryl-[protein] + ADP + H(+)</text>
        <dbReference type="Rhea" id="RHEA:17989"/>
        <dbReference type="Rhea" id="RHEA-COMP:9863"/>
        <dbReference type="Rhea" id="RHEA-COMP:11604"/>
        <dbReference type="ChEBI" id="CHEBI:15378"/>
        <dbReference type="ChEBI" id="CHEBI:29999"/>
        <dbReference type="ChEBI" id="CHEBI:30616"/>
        <dbReference type="ChEBI" id="CHEBI:83421"/>
        <dbReference type="ChEBI" id="CHEBI:456216"/>
        <dbReference type="EC" id="2.7.11.1"/>
    </reaction>
</comment>
<evidence type="ECO:0000256" key="8">
    <source>
        <dbReference type="ARBA" id="ARBA00022840"/>
    </source>
</evidence>
<dbReference type="GO" id="GO:0016020">
    <property type="term" value="C:membrane"/>
    <property type="evidence" value="ECO:0007669"/>
    <property type="project" value="UniProtKB-SubCell"/>
</dbReference>
<gene>
    <name evidence="15" type="ORF">DVH24_026948</name>
</gene>
<evidence type="ECO:0000256" key="2">
    <source>
        <dbReference type="ARBA" id="ARBA00012513"/>
    </source>
</evidence>
<feature type="transmembrane region" description="Helical" evidence="13">
    <location>
        <begin position="282"/>
        <end position="301"/>
    </location>
</feature>
<evidence type="ECO:0000256" key="5">
    <source>
        <dbReference type="ARBA" id="ARBA00022679"/>
    </source>
</evidence>
<accession>A0A498ILG1</accession>
<name>A0A498ILG1_MALDO</name>
<keyword evidence="7" id="KW-0547">Nucleotide-binding</keyword>
<dbReference type="SUPFAM" id="SSF52058">
    <property type="entry name" value="L domain-like"/>
    <property type="match status" value="1"/>
</dbReference>
<evidence type="ECO:0000259" key="14">
    <source>
        <dbReference type="Pfam" id="PF11721"/>
    </source>
</evidence>
<comment type="subcellular location">
    <subcellularLocation>
        <location evidence="1">Membrane</location>
        <topology evidence="1">Single-pass type I membrane protein</topology>
    </subcellularLocation>
</comment>
<evidence type="ECO:0000313" key="16">
    <source>
        <dbReference type="Proteomes" id="UP000290289"/>
    </source>
</evidence>
<dbReference type="STRING" id="3750.A0A498ILG1"/>
<evidence type="ECO:0000256" key="11">
    <source>
        <dbReference type="ARBA" id="ARBA00047899"/>
    </source>
</evidence>
<evidence type="ECO:0000256" key="4">
    <source>
        <dbReference type="ARBA" id="ARBA00022553"/>
    </source>
</evidence>
<evidence type="ECO:0000256" key="3">
    <source>
        <dbReference type="ARBA" id="ARBA00022527"/>
    </source>
</evidence>
<proteinExistence type="predicted"/>
<dbReference type="Gene3D" id="2.60.120.430">
    <property type="entry name" value="Galactose-binding lectin"/>
    <property type="match status" value="1"/>
</dbReference>
<dbReference type="AlphaFoldDB" id="A0A498ILG1"/>
<reference evidence="15 16" key="1">
    <citation type="submission" date="2018-10" db="EMBL/GenBank/DDBJ databases">
        <title>A high-quality apple genome assembly.</title>
        <authorList>
            <person name="Hu J."/>
        </authorList>
    </citation>
    <scope>NUCLEOTIDE SEQUENCE [LARGE SCALE GENOMIC DNA]</scope>
    <source>
        <strain evidence="16">cv. HFTH1</strain>
        <tissue evidence="15">Young leaf</tissue>
    </source>
</reference>
<evidence type="ECO:0000256" key="1">
    <source>
        <dbReference type="ARBA" id="ARBA00004479"/>
    </source>
</evidence>
<keyword evidence="13" id="KW-1133">Transmembrane helix</keyword>
<evidence type="ECO:0000256" key="10">
    <source>
        <dbReference type="ARBA" id="ARBA00023180"/>
    </source>
</evidence>
<keyword evidence="3" id="KW-0723">Serine/threonine-protein kinase</keyword>
<dbReference type="InterPro" id="IPR021720">
    <property type="entry name" value="Malectin_dom"/>
</dbReference>
<dbReference type="GO" id="GO:0004674">
    <property type="term" value="F:protein serine/threonine kinase activity"/>
    <property type="evidence" value="ECO:0007669"/>
    <property type="project" value="UniProtKB-KW"/>
</dbReference>
<evidence type="ECO:0000256" key="9">
    <source>
        <dbReference type="ARBA" id="ARBA00023170"/>
    </source>
</evidence>
<keyword evidence="5" id="KW-0808">Transferase</keyword>
<keyword evidence="6" id="KW-0732">Signal</keyword>
<comment type="catalytic activity">
    <reaction evidence="11">
        <text>L-threonyl-[protein] + ATP = O-phospho-L-threonyl-[protein] + ADP + H(+)</text>
        <dbReference type="Rhea" id="RHEA:46608"/>
        <dbReference type="Rhea" id="RHEA-COMP:11060"/>
        <dbReference type="Rhea" id="RHEA-COMP:11605"/>
        <dbReference type="ChEBI" id="CHEBI:15378"/>
        <dbReference type="ChEBI" id="CHEBI:30013"/>
        <dbReference type="ChEBI" id="CHEBI:30616"/>
        <dbReference type="ChEBI" id="CHEBI:61977"/>
        <dbReference type="ChEBI" id="CHEBI:456216"/>
        <dbReference type="EC" id="2.7.11.1"/>
    </reaction>
</comment>
<keyword evidence="3" id="KW-0418">Kinase</keyword>
<dbReference type="PROSITE" id="PS51450">
    <property type="entry name" value="LRR"/>
    <property type="match status" value="1"/>
</dbReference>
<keyword evidence="9" id="KW-0675">Receptor</keyword>
<dbReference type="EMBL" id="RDQH01000337">
    <property type="protein sequence ID" value="RXH84049.1"/>
    <property type="molecule type" value="Genomic_DNA"/>
</dbReference>
<protein>
    <recommendedName>
        <fullName evidence="2">non-specific serine/threonine protein kinase</fullName>
        <ecNumber evidence="2">2.7.11.1</ecNumber>
    </recommendedName>
</protein>
<evidence type="ECO:0000256" key="7">
    <source>
        <dbReference type="ARBA" id="ARBA00022741"/>
    </source>
</evidence>
<dbReference type="GO" id="GO:0005524">
    <property type="term" value="F:ATP binding"/>
    <property type="evidence" value="ECO:0007669"/>
    <property type="project" value="UniProtKB-KW"/>
</dbReference>
<evidence type="ECO:0000256" key="13">
    <source>
        <dbReference type="SAM" id="Phobius"/>
    </source>
</evidence>
<dbReference type="EC" id="2.7.11.1" evidence="2"/>
<dbReference type="InterPro" id="IPR001611">
    <property type="entry name" value="Leu-rich_rpt"/>
</dbReference>
<evidence type="ECO:0000256" key="6">
    <source>
        <dbReference type="ARBA" id="ARBA00022729"/>
    </source>
</evidence>
<dbReference type="InterPro" id="IPR051824">
    <property type="entry name" value="LRR_Rcpt-Like_S/T_Kinase"/>
</dbReference>